<feature type="coiled-coil region" evidence="1">
    <location>
        <begin position="5"/>
        <end position="63"/>
    </location>
</feature>
<reference evidence="2 3" key="1">
    <citation type="journal article" date="2006" name="Science">
        <title>Phytophthora genome sequences uncover evolutionary origins and mechanisms of pathogenesis.</title>
        <authorList>
            <person name="Tyler B.M."/>
            <person name="Tripathy S."/>
            <person name="Zhang X."/>
            <person name="Dehal P."/>
            <person name="Jiang R.H."/>
            <person name="Aerts A."/>
            <person name="Arredondo F.D."/>
            <person name="Baxter L."/>
            <person name="Bensasson D."/>
            <person name="Beynon J.L."/>
            <person name="Chapman J."/>
            <person name="Damasceno C.M."/>
            <person name="Dorrance A.E."/>
            <person name="Dou D."/>
            <person name="Dickerman A.W."/>
            <person name="Dubchak I.L."/>
            <person name="Garbelotto M."/>
            <person name="Gijzen M."/>
            <person name="Gordon S.G."/>
            <person name="Govers F."/>
            <person name="Grunwald N.J."/>
            <person name="Huang W."/>
            <person name="Ivors K.L."/>
            <person name="Jones R.W."/>
            <person name="Kamoun S."/>
            <person name="Krampis K."/>
            <person name="Lamour K.H."/>
            <person name="Lee M.K."/>
            <person name="McDonald W.H."/>
            <person name="Medina M."/>
            <person name="Meijer H.J."/>
            <person name="Nordberg E.K."/>
            <person name="Maclean D.J."/>
            <person name="Ospina-Giraldo M.D."/>
            <person name="Morris P.F."/>
            <person name="Phuntumart V."/>
            <person name="Putnam N.H."/>
            <person name="Rash S."/>
            <person name="Rose J.K."/>
            <person name="Sakihama Y."/>
            <person name="Salamov A.A."/>
            <person name="Savidor A."/>
            <person name="Scheuring C.F."/>
            <person name="Smith B.M."/>
            <person name="Sobral B.W."/>
            <person name="Terry A."/>
            <person name="Torto-Alalibo T.A."/>
            <person name="Win J."/>
            <person name="Xu Z."/>
            <person name="Zhang H."/>
            <person name="Grigoriev I.V."/>
            <person name="Rokhsar D.S."/>
            <person name="Boore J.L."/>
        </authorList>
    </citation>
    <scope>NUCLEOTIDE SEQUENCE [LARGE SCALE GENOMIC DNA]</scope>
    <source>
        <strain evidence="2 3">P6497</strain>
    </source>
</reference>
<evidence type="ECO:0000256" key="1">
    <source>
        <dbReference type="SAM" id="Coils"/>
    </source>
</evidence>
<evidence type="ECO:0008006" key="4">
    <source>
        <dbReference type="Google" id="ProtNLM"/>
    </source>
</evidence>
<dbReference type="GeneID" id="20654669"/>
<dbReference type="RefSeq" id="XP_009514615.1">
    <property type="nucleotide sequence ID" value="XM_009516320.1"/>
</dbReference>
<proteinExistence type="predicted"/>
<dbReference type="AlphaFoldDB" id="G4YEX6"/>
<name>G4YEX6_PHYSP</name>
<dbReference type="Proteomes" id="UP000002640">
    <property type="component" value="Unassembled WGS sequence"/>
</dbReference>
<dbReference type="SMR" id="G4YEX6"/>
<keyword evidence="3" id="KW-1185">Reference proteome</keyword>
<organism evidence="2 3">
    <name type="scientific">Phytophthora sojae (strain P6497)</name>
    <name type="common">Soybean stem and root rot agent</name>
    <name type="synonym">Phytophthora megasperma f. sp. glycines</name>
    <dbReference type="NCBI Taxonomy" id="1094619"/>
    <lineage>
        <taxon>Eukaryota</taxon>
        <taxon>Sar</taxon>
        <taxon>Stramenopiles</taxon>
        <taxon>Oomycota</taxon>
        <taxon>Peronosporomycetes</taxon>
        <taxon>Peronosporales</taxon>
        <taxon>Peronosporaceae</taxon>
        <taxon>Phytophthora</taxon>
    </lineage>
</organism>
<dbReference type="EMBL" id="JH159151">
    <property type="protein sequence ID" value="EGZ27340.1"/>
    <property type="molecule type" value="Genomic_DNA"/>
</dbReference>
<gene>
    <name evidence="2" type="ORF">PHYSODRAFT_475910</name>
</gene>
<dbReference type="OMA" id="RICARWR"/>
<evidence type="ECO:0000313" key="3">
    <source>
        <dbReference type="Proteomes" id="UP000002640"/>
    </source>
</evidence>
<sequence length="260" mass="32276">MEQRAIERKQRREELKRRYDELEQMKRKEQEEQRAAREAILLQQRVEEKARVRERKLAEARAQQERQDQRDQMLAQLHKAHKHNRRRLLFFYALLPWRKHHALSQRVARNATRWHELRTVYSHWGRWQEFVLLCRKRHRRRERAQMEEAAKHHARSLQRRALWGLMRHHQATEARALAVHRHNQWNSLQHAWTHWYKRLVSERTCQRKVALEAAIKLQDAKLRRILSQWQKATCDAKLQQELEREKQQLWRKVRGWLDED</sequence>
<keyword evidence="1" id="KW-0175">Coiled coil</keyword>
<evidence type="ECO:0000313" key="2">
    <source>
        <dbReference type="EMBL" id="EGZ27340.1"/>
    </source>
</evidence>
<dbReference type="KEGG" id="psoj:PHYSODRAFT_475910"/>
<dbReference type="InParanoid" id="G4YEX6"/>
<accession>G4YEX6</accession>
<protein>
    <recommendedName>
        <fullName evidence="4">Sfi1 spindle body domain-containing protein</fullName>
    </recommendedName>
</protein>